<dbReference type="Pfam" id="PF00512">
    <property type="entry name" value="HisKA"/>
    <property type="match status" value="1"/>
</dbReference>
<dbReference type="PANTHER" id="PTHR43065">
    <property type="entry name" value="SENSOR HISTIDINE KINASE"/>
    <property type="match status" value="1"/>
</dbReference>
<dbReference type="Pfam" id="PF02518">
    <property type="entry name" value="HATPase_c"/>
    <property type="match status" value="1"/>
</dbReference>
<keyword evidence="8" id="KW-0902">Two-component regulatory system</keyword>
<keyword evidence="3" id="KW-0597">Phosphoprotein</keyword>
<protein>
    <recommendedName>
        <fullName evidence="2">histidine kinase</fullName>
        <ecNumber evidence="2">2.7.13.3</ecNumber>
    </recommendedName>
</protein>
<dbReference type="InterPro" id="IPR005467">
    <property type="entry name" value="His_kinase_dom"/>
</dbReference>
<reference evidence="10 11" key="1">
    <citation type="submission" date="2024-08" db="EMBL/GenBank/DDBJ databases">
        <title>Whole-genome sequencing of halo(alkali)philic microorganisms from hypersaline lakes.</title>
        <authorList>
            <person name="Sorokin D.Y."/>
            <person name="Merkel A.Y."/>
            <person name="Messina E."/>
            <person name="Yakimov M."/>
        </authorList>
    </citation>
    <scope>NUCLEOTIDE SEQUENCE [LARGE SCALE GENOMIC DNA]</scope>
    <source>
        <strain evidence="10 11">AB-hyl4</strain>
    </source>
</reference>
<dbReference type="Gene3D" id="3.30.565.10">
    <property type="entry name" value="Histidine kinase-like ATPase, C-terminal domain"/>
    <property type="match status" value="1"/>
</dbReference>
<evidence type="ECO:0000256" key="4">
    <source>
        <dbReference type="ARBA" id="ARBA00022679"/>
    </source>
</evidence>
<keyword evidence="4" id="KW-0808">Transferase</keyword>
<keyword evidence="11" id="KW-1185">Reference proteome</keyword>
<evidence type="ECO:0000256" key="3">
    <source>
        <dbReference type="ARBA" id="ARBA00022553"/>
    </source>
</evidence>
<accession>A0ABV4U6T9</accession>
<dbReference type="RefSeq" id="WP_425345393.1">
    <property type="nucleotide sequence ID" value="NZ_JBGUBD010000005.1"/>
</dbReference>
<dbReference type="GO" id="GO:0016301">
    <property type="term" value="F:kinase activity"/>
    <property type="evidence" value="ECO:0007669"/>
    <property type="project" value="UniProtKB-KW"/>
</dbReference>
<evidence type="ECO:0000256" key="8">
    <source>
        <dbReference type="ARBA" id="ARBA00023012"/>
    </source>
</evidence>
<sequence length="265" mass="28203">MSTTTAPPHPDELAQVDRLLAHFDHLEAQLQEVRAGLTESHRLATLGTIATIIAHEYNNILTPMISYAQLALANPDDAALNRKALEKALSGAERAAHISSSLLGFARDEPNQTQANLPTVVDESLACLGRDPKRDGINLTLDIPDVTVAINPLDLQQVLLNLVLNARKAMTRGGALRITGQVNNDHVALDIADTGPGIPDAIRERLFEPFVTHELTDTPAPGSQKGTGLGLCICRDLLTRAGGKINVTSPPGQGATFHLQLPIGG</sequence>
<comment type="caution">
    <text evidence="10">The sequence shown here is derived from an EMBL/GenBank/DDBJ whole genome shotgun (WGS) entry which is preliminary data.</text>
</comment>
<dbReference type="SUPFAM" id="SSF47384">
    <property type="entry name" value="Homodimeric domain of signal transducing histidine kinase"/>
    <property type="match status" value="1"/>
</dbReference>
<name>A0ABV4U6T9_9BACT</name>
<dbReference type="InterPro" id="IPR003661">
    <property type="entry name" value="HisK_dim/P_dom"/>
</dbReference>
<proteinExistence type="predicted"/>
<dbReference type="EMBL" id="JBGUBD010000005">
    <property type="protein sequence ID" value="MFA9478466.1"/>
    <property type="molecule type" value="Genomic_DNA"/>
</dbReference>
<gene>
    <name evidence="10" type="ORF">ACERK3_09180</name>
</gene>
<evidence type="ECO:0000313" key="10">
    <source>
        <dbReference type="EMBL" id="MFA9478466.1"/>
    </source>
</evidence>
<dbReference type="SMART" id="SM00387">
    <property type="entry name" value="HATPase_c"/>
    <property type="match status" value="1"/>
</dbReference>
<evidence type="ECO:0000313" key="11">
    <source>
        <dbReference type="Proteomes" id="UP001575105"/>
    </source>
</evidence>
<evidence type="ECO:0000256" key="5">
    <source>
        <dbReference type="ARBA" id="ARBA00022741"/>
    </source>
</evidence>
<dbReference type="Proteomes" id="UP001575105">
    <property type="component" value="Unassembled WGS sequence"/>
</dbReference>
<keyword evidence="6 10" id="KW-0418">Kinase</keyword>
<evidence type="ECO:0000256" key="6">
    <source>
        <dbReference type="ARBA" id="ARBA00022777"/>
    </source>
</evidence>
<dbReference type="CDD" id="cd00082">
    <property type="entry name" value="HisKA"/>
    <property type="match status" value="1"/>
</dbReference>
<dbReference type="PROSITE" id="PS50109">
    <property type="entry name" value="HIS_KIN"/>
    <property type="match status" value="1"/>
</dbReference>
<dbReference type="InterPro" id="IPR036890">
    <property type="entry name" value="HATPase_C_sf"/>
</dbReference>
<dbReference type="InterPro" id="IPR004358">
    <property type="entry name" value="Sig_transdc_His_kin-like_C"/>
</dbReference>
<keyword evidence="7" id="KW-0067">ATP-binding</keyword>
<dbReference type="PRINTS" id="PR00344">
    <property type="entry name" value="BCTRLSENSOR"/>
</dbReference>
<keyword evidence="5" id="KW-0547">Nucleotide-binding</keyword>
<dbReference type="SMART" id="SM00388">
    <property type="entry name" value="HisKA"/>
    <property type="match status" value="1"/>
</dbReference>
<dbReference type="InterPro" id="IPR036097">
    <property type="entry name" value="HisK_dim/P_sf"/>
</dbReference>
<dbReference type="Gene3D" id="1.10.287.130">
    <property type="match status" value="1"/>
</dbReference>
<dbReference type="EC" id="2.7.13.3" evidence="2"/>
<comment type="catalytic activity">
    <reaction evidence="1">
        <text>ATP + protein L-histidine = ADP + protein N-phospho-L-histidine.</text>
        <dbReference type="EC" id="2.7.13.3"/>
    </reaction>
</comment>
<dbReference type="InterPro" id="IPR003594">
    <property type="entry name" value="HATPase_dom"/>
</dbReference>
<evidence type="ECO:0000256" key="1">
    <source>
        <dbReference type="ARBA" id="ARBA00000085"/>
    </source>
</evidence>
<dbReference type="SUPFAM" id="SSF55874">
    <property type="entry name" value="ATPase domain of HSP90 chaperone/DNA topoisomerase II/histidine kinase"/>
    <property type="match status" value="1"/>
</dbReference>
<organism evidence="10 11">
    <name type="scientific">Natronomicrosphaera hydrolytica</name>
    <dbReference type="NCBI Taxonomy" id="3242702"/>
    <lineage>
        <taxon>Bacteria</taxon>
        <taxon>Pseudomonadati</taxon>
        <taxon>Planctomycetota</taxon>
        <taxon>Phycisphaerae</taxon>
        <taxon>Phycisphaerales</taxon>
        <taxon>Phycisphaeraceae</taxon>
        <taxon>Natronomicrosphaera</taxon>
    </lineage>
</organism>
<evidence type="ECO:0000256" key="2">
    <source>
        <dbReference type="ARBA" id="ARBA00012438"/>
    </source>
</evidence>
<feature type="domain" description="Histidine kinase" evidence="9">
    <location>
        <begin position="52"/>
        <end position="265"/>
    </location>
</feature>
<dbReference type="PANTHER" id="PTHR43065:SF10">
    <property type="entry name" value="PEROXIDE STRESS-ACTIVATED HISTIDINE KINASE MAK3"/>
    <property type="match status" value="1"/>
</dbReference>
<evidence type="ECO:0000259" key="9">
    <source>
        <dbReference type="PROSITE" id="PS50109"/>
    </source>
</evidence>
<evidence type="ECO:0000256" key="7">
    <source>
        <dbReference type="ARBA" id="ARBA00022840"/>
    </source>
</evidence>